<comment type="caution">
    <text evidence="1">The sequence shown here is derived from an EMBL/GenBank/DDBJ whole genome shotgun (WGS) entry which is preliminary data.</text>
</comment>
<dbReference type="Pfam" id="PF05402">
    <property type="entry name" value="PqqD"/>
    <property type="match status" value="1"/>
</dbReference>
<reference evidence="1" key="1">
    <citation type="submission" date="2016-10" db="EMBL/GenBank/DDBJ databases">
        <title>Sequence of Gallionella enrichment culture.</title>
        <authorList>
            <person name="Poehlein A."/>
            <person name="Muehling M."/>
            <person name="Daniel R."/>
        </authorList>
    </citation>
    <scope>NUCLEOTIDE SEQUENCE</scope>
</reference>
<name>A0A1J5RZ37_9ZZZZ</name>
<evidence type="ECO:0000313" key="1">
    <source>
        <dbReference type="EMBL" id="OIQ94779.1"/>
    </source>
</evidence>
<dbReference type="AlphaFoldDB" id="A0A1J5RZ37"/>
<accession>A0A1J5RZ37</accession>
<dbReference type="InterPro" id="IPR008792">
    <property type="entry name" value="PQQD"/>
</dbReference>
<sequence>MKIDATTTFCLAADCLATHVDDEMILMSLKGGVYLGLDRMASKIAERLSSPVSFGDLVLGLRRDFDAPPQVIEDETREFLQQLLHHQVIETRG</sequence>
<dbReference type="EMBL" id="MLJW01000179">
    <property type="protein sequence ID" value="OIQ94779.1"/>
    <property type="molecule type" value="Genomic_DNA"/>
</dbReference>
<proteinExistence type="predicted"/>
<organism evidence="1">
    <name type="scientific">mine drainage metagenome</name>
    <dbReference type="NCBI Taxonomy" id="410659"/>
    <lineage>
        <taxon>unclassified sequences</taxon>
        <taxon>metagenomes</taxon>
        <taxon>ecological metagenomes</taxon>
    </lineage>
</organism>
<dbReference type="Gene3D" id="1.10.10.1150">
    <property type="entry name" value="Coenzyme PQQ synthesis protein D (PqqD)"/>
    <property type="match status" value="1"/>
</dbReference>
<dbReference type="InterPro" id="IPR041881">
    <property type="entry name" value="PqqD_sf"/>
</dbReference>
<gene>
    <name evidence="1" type="ORF">GALL_232350</name>
</gene>
<protein>
    <submittedName>
        <fullName evidence="1">Coenzyme PQQ synthesis protein D PqqD</fullName>
    </submittedName>
</protein>